<dbReference type="AlphaFoldDB" id="A0A3A3FSA7"/>
<sequence length="124" mass="14284">MLYNAITEASIRELVDSFYARVREDAVLSPVFERMLTGKWHTHMPRMYAFWTKVLLGTGEFQGNVFSKHMALEGIEREHFIRWLALFRTAAVEVFGIHDADAAMEIADRIATSLQLGYFGERVI</sequence>
<dbReference type="OrthoDB" id="25954at2"/>
<comment type="caution">
    <text evidence="5">The sequence shown here is derived from an EMBL/GenBank/DDBJ whole genome shotgun (WGS) entry which is preliminary data.</text>
</comment>
<dbReference type="SUPFAM" id="SSF46458">
    <property type="entry name" value="Globin-like"/>
    <property type="match status" value="1"/>
</dbReference>
<dbReference type="GO" id="GO:0046872">
    <property type="term" value="F:metal ion binding"/>
    <property type="evidence" value="ECO:0007669"/>
    <property type="project" value="UniProtKB-KW"/>
</dbReference>
<dbReference type="Pfam" id="PF01152">
    <property type="entry name" value="Bac_globin"/>
    <property type="match status" value="1"/>
</dbReference>
<keyword evidence="6" id="KW-1185">Reference proteome</keyword>
<evidence type="ECO:0000256" key="3">
    <source>
        <dbReference type="ARBA" id="ARBA00022723"/>
    </source>
</evidence>
<proteinExistence type="predicted"/>
<keyword evidence="2" id="KW-0349">Heme</keyword>
<organism evidence="5 6">
    <name type="scientific">Noviherbaspirillum saxi</name>
    <dbReference type="NCBI Taxonomy" id="2320863"/>
    <lineage>
        <taxon>Bacteria</taxon>
        <taxon>Pseudomonadati</taxon>
        <taxon>Pseudomonadota</taxon>
        <taxon>Betaproteobacteria</taxon>
        <taxon>Burkholderiales</taxon>
        <taxon>Oxalobacteraceae</taxon>
        <taxon>Noviherbaspirillum</taxon>
    </lineage>
</organism>
<reference evidence="6" key="1">
    <citation type="submission" date="2018-09" db="EMBL/GenBank/DDBJ databases">
        <authorList>
            <person name="Zhu H."/>
        </authorList>
    </citation>
    <scope>NUCLEOTIDE SEQUENCE [LARGE SCALE GENOMIC DNA]</scope>
    <source>
        <strain evidence="6">K1R23-30</strain>
    </source>
</reference>
<dbReference type="InterPro" id="IPR012292">
    <property type="entry name" value="Globin/Proto"/>
</dbReference>
<gene>
    <name evidence="5" type="ORF">D3871_22955</name>
</gene>
<evidence type="ECO:0000256" key="2">
    <source>
        <dbReference type="ARBA" id="ARBA00022617"/>
    </source>
</evidence>
<dbReference type="GO" id="GO:0019825">
    <property type="term" value="F:oxygen binding"/>
    <property type="evidence" value="ECO:0007669"/>
    <property type="project" value="InterPro"/>
</dbReference>
<dbReference type="InterPro" id="IPR001486">
    <property type="entry name" value="Hemoglobin_trunc"/>
</dbReference>
<accession>A0A3A3FSA7</accession>
<dbReference type="CDD" id="cd08916">
    <property type="entry name" value="TrHb3_P"/>
    <property type="match status" value="1"/>
</dbReference>
<dbReference type="GO" id="GO:0020037">
    <property type="term" value="F:heme binding"/>
    <property type="evidence" value="ECO:0007669"/>
    <property type="project" value="InterPro"/>
</dbReference>
<keyword evidence="3" id="KW-0479">Metal-binding</keyword>
<evidence type="ECO:0000313" key="5">
    <source>
        <dbReference type="EMBL" id="RJF96372.1"/>
    </source>
</evidence>
<dbReference type="InterPro" id="IPR009050">
    <property type="entry name" value="Globin-like_sf"/>
</dbReference>
<protein>
    <submittedName>
        <fullName evidence="5">Group III truncated hemoglobin</fullName>
    </submittedName>
</protein>
<dbReference type="Proteomes" id="UP000265955">
    <property type="component" value="Unassembled WGS sequence"/>
</dbReference>
<dbReference type="RefSeq" id="WP_119771514.1">
    <property type="nucleotide sequence ID" value="NZ_QYUO01000002.1"/>
</dbReference>
<evidence type="ECO:0000313" key="6">
    <source>
        <dbReference type="Proteomes" id="UP000265955"/>
    </source>
</evidence>
<keyword evidence="4" id="KW-0408">Iron</keyword>
<evidence type="ECO:0000256" key="4">
    <source>
        <dbReference type="ARBA" id="ARBA00023004"/>
    </source>
</evidence>
<name>A0A3A3FSA7_9BURK</name>
<evidence type="ECO:0000256" key="1">
    <source>
        <dbReference type="ARBA" id="ARBA00022448"/>
    </source>
</evidence>
<keyword evidence="1" id="KW-0813">Transport</keyword>
<dbReference type="Gene3D" id="1.10.490.10">
    <property type="entry name" value="Globins"/>
    <property type="match status" value="1"/>
</dbReference>
<dbReference type="EMBL" id="QYUO01000002">
    <property type="protein sequence ID" value="RJF96372.1"/>
    <property type="molecule type" value="Genomic_DNA"/>
</dbReference>